<dbReference type="HOGENOM" id="CLU_056366_0_0_6"/>
<dbReference type="InterPro" id="IPR013216">
    <property type="entry name" value="Methyltransf_11"/>
</dbReference>
<dbReference type="EMBL" id="CP000155">
    <property type="protein sequence ID" value="ABC30398.1"/>
    <property type="molecule type" value="Genomic_DNA"/>
</dbReference>
<dbReference type="SUPFAM" id="SSF53335">
    <property type="entry name" value="S-adenosyl-L-methionine-dependent methyltransferases"/>
    <property type="match status" value="1"/>
</dbReference>
<sequence length="276" mass="30276">MPNQVNEAIENHYARQDVESLILAALEGAGKDLHRLTLEDLAPMDAFHLRGRAATRELAEIVGLDADKRVLDVGCGIGGTSRYLAREYGCRVTGIDLTEEYCRAAAMLSARVGLEALTEFRQGDAVNLPFEGESFDTVWTEHAAMNIPDKSRLYHEMYRVLKPGGSLAIHDVLAGPSGPVLYPAPWARTSDASFLVAPDALRNLLESAGFTVSVWVDVTEAARSWFAAQLEKTRRRGFPQLGVHVLMGEEFQAMAENQGRNLQEGRIALAQVVAKK</sequence>
<protein>
    <submittedName>
        <fullName evidence="3">SAM-dependent methyltransferase</fullName>
    </submittedName>
</protein>
<dbReference type="GO" id="GO:0008757">
    <property type="term" value="F:S-adenosylmethionine-dependent methyltransferase activity"/>
    <property type="evidence" value="ECO:0007669"/>
    <property type="project" value="InterPro"/>
</dbReference>
<dbReference type="AlphaFoldDB" id="Q2SG26"/>
<dbReference type="CDD" id="cd02440">
    <property type="entry name" value="AdoMet_MTases"/>
    <property type="match status" value="1"/>
</dbReference>
<evidence type="ECO:0000259" key="2">
    <source>
        <dbReference type="Pfam" id="PF08241"/>
    </source>
</evidence>
<dbReference type="OrthoDB" id="529208at2"/>
<dbReference type="eggNOG" id="COG2226">
    <property type="taxonomic scope" value="Bacteria"/>
</dbReference>
<dbReference type="Gene3D" id="3.40.50.150">
    <property type="entry name" value="Vaccinia Virus protein VP39"/>
    <property type="match status" value="1"/>
</dbReference>
<feature type="domain" description="Methyltransferase type 11" evidence="2">
    <location>
        <begin position="71"/>
        <end position="169"/>
    </location>
</feature>
<dbReference type="Proteomes" id="UP000000238">
    <property type="component" value="Chromosome"/>
</dbReference>
<dbReference type="InterPro" id="IPR050447">
    <property type="entry name" value="Erg6_SMT_methyltransf"/>
</dbReference>
<dbReference type="GO" id="GO:0032259">
    <property type="term" value="P:methylation"/>
    <property type="evidence" value="ECO:0007669"/>
    <property type="project" value="UniProtKB-KW"/>
</dbReference>
<accession>Q2SG26</accession>
<keyword evidence="1 3" id="KW-0808">Transferase</keyword>
<dbReference type="PANTHER" id="PTHR44068">
    <property type="entry name" value="ZGC:194242"/>
    <property type="match status" value="1"/>
</dbReference>
<evidence type="ECO:0000313" key="4">
    <source>
        <dbReference type="Proteomes" id="UP000000238"/>
    </source>
</evidence>
<gene>
    <name evidence="3" type="ordered locus">HCH_03658</name>
</gene>
<dbReference type="PANTHER" id="PTHR44068:SF11">
    <property type="entry name" value="GERANYL DIPHOSPHATE 2-C-METHYLTRANSFERASE"/>
    <property type="match status" value="1"/>
</dbReference>
<evidence type="ECO:0000313" key="3">
    <source>
        <dbReference type="EMBL" id="ABC30398.1"/>
    </source>
</evidence>
<dbReference type="STRING" id="349521.HCH_03658"/>
<reference evidence="3 4" key="1">
    <citation type="journal article" date="2005" name="Nucleic Acids Res.">
        <title>Genomic blueprint of Hahella chejuensis, a marine microbe producing an algicidal agent.</title>
        <authorList>
            <person name="Jeong H."/>
            <person name="Yim J.H."/>
            <person name="Lee C."/>
            <person name="Choi S.-H."/>
            <person name="Park Y.K."/>
            <person name="Yoon S.H."/>
            <person name="Hur C.-G."/>
            <person name="Kang H.-Y."/>
            <person name="Kim D."/>
            <person name="Lee H.H."/>
            <person name="Park K.H."/>
            <person name="Park S.-H."/>
            <person name="Park H.-S."/>
            <person name="Lee H.K."/>
            <person name="Oh T.K."/>
            <person name="Kim J.F."/>
        </authorList>
    </citation>
    <scope>NUCLEOTIDE SEQUENCE [LARGE SCALE GENOMIC DNA]</scope>
    <source>
        <strain evidence="3 4">KCTC 2396</strain>
    </source>
</reference>
<name>Q2SG26_HAHCH</name>
<evidence type="ECO:0000256" key="1">
    <source>
        <dbReference type="ARBA" id="ARBA00022679"/>
    </source>
</evidence>
<dbReference type="Pfam" id="PF08241">
    <property type="entry name" value="Methyltransf_11"/>
    <property type="match status" value="1"/>
</dbReference>
<keyword evidence="3" id="KW-0489">Methyltransferase</keyword>
<proteinExistence type="predicted"/>
<keyword evidence="4" id="KW-1185">Reference proteome</keyword>
<organism evidence="3 4">
    <name type="scientific">Hahella chejuensis (strain KCTC 2396)</name>
    <dbReference type="NCBI Taxonomy" id="349521"/>
    <lineage>
        <taxon>Bacteria</taxon>
        <taxon>Pseudomonadati</taxon>
        <taxon>Pseudomonadota</taxon>
        <taxon>Gammaproteobacteria</taxon>
        <taxon>Oceanospirillales</taxon>
        <taxon>Hahellaceae</taxon>
        <taxon>Hahella</taxon>
    </lineage>
</organism>
<dbReference type="RefSeq" id="WP_011397466.1">
    <property type="nucleotide sequence ID" value="NC_007645.1"/>
</dbReference>
<dbReference type="KEGG" id="hch:HCH_03658"/>
<dbReference type="InterPro" id="IPR029063">
    <property type="entry name" value="SAM-dependent_MTases_sf"/>
</dbReference>